<evidence type="ECO:0000313" key="2">
    <source>
        <dbReference type="EMBL" id="EKF20028.1"/>
    </source>
</evidence>
<dbReference type="AlphaFoldDB" id="K2N7C8"/>
<dbReference type="STRING" id="391937.NA2_04541"/>
<dbReference type="PATRIC" id="fig|391937.3.peg.936"/>
<dbReference type="PANTHER" id="PTHR40257">
    <property type="match status" value="1"/>
</dbReference>
<feature type="domain" description="DUF1330" evidence="1">
    <location>
        <begin position="44"/>
        <end position="122"/>
    </location>
</feature>
<evidence type="ECO:0000313" key="3">
    <source>
        <dbReference type="Proteomes" id="UP000006786"/>
    </source>
</evidence>
<dbReference type="eggNOG" id="COG5470">
    <property type="taxonomic scope" value="Bacteria"/>
</dbReference>
<accession>K2N7C8</accession>
<dbReference type="Gene3D" id="3.30.70.100">
    <property type="match status" value="1"/>
</dbReference>
<organism evidence="2 3">
    <name type="scientific">Nitratireductor pacificus pht-3B</name>
    <dbReference type="NCBI Taxonomy" id="391937"/>
    <lineage>
        <taxon>Bacteria</taxon>
        <taxon>Pseudomonadati</taxon>
        <taxon>Pseudomonadota</taxon>
        <taxon>Alphaproteobacteria</taxon>
        <taxon>Hyphomicrobiales</taxon>
        <taxon>Phyllobacteriaceae</taxon>
        <taxon>Nitratireductor</taxon>
    </lineage>
</organism>
<gene>
    <name evidence="2" type="ORF">NA2_04541</name>
</gene>
<name>K2N7C8_9HYPH</name>
<dbReference type="Pfam" id="PF07045">
    <property type="entry name" value="DUF1330"/>
    <property type="match status" value="1"/>
</dbReference>
<dbReference type="SUPFAM" id="SSF54909">
    <property type="entry name" value="Dimeric alpha+beta barrel"/>
    <property type="match status" value="1"/>
</dbReference>
<keyword evidence="3" id="KW-1185">Reference proteome</keyword>
<evidence type="ECO:0000259" key="1">
    <source>
        <dbReference type="Pfam" id="PF07045"/>
    </source>
</evidence>
<sequence length="151" mass="16674">MPDAYTTFSKETFAAFRADGRAGPVHMLNLIRLHPQARYPDGRTVSGQEAYEAYGRLSARAFARAGGRICWRGRFELSMIGPADETWDICFIAGYPSPEAFTEMLCDPGYREAMAHRQAAVADSRLIRFGVLSNGVRFDQVDSILQSGGST</sequence>
<dbReference type="PANTHER" id="PTHR40257:SF1">
    <property type="entry name" value="DUF1330 DOMAIN-CONTAINING PROTEIN"/>
    <property type="match status" value="1"/>
</dbReference>
<protein>
    <recommendedName>
        <fullName evidence="1">DUF1330 domain-containing protein</fullName>
    </recommendedName>
</protein>
<proteinExistence type="predicted"/>
<dbReference type="InterPro" id="IPR010753">
    <property type="entry name" value="DUF1330"/>
</dbReference>
<dbReference type="Proteomes" id="UP000006786">
    <property type="component" value="Unassembled WGS sequence"/>
</dbReference>
<dbReference type="EMBL" id="AMRM01000004">
    <property type="protein sequence ID" value="EKF20028.1"/>
    <property type="molecule type" value="Genomic_DNA"/>
</dbReference>
<comment type="caution">
    <text evidence="2">The sequence shown here is derived from an EMBL/GenBank/DDBJ whole genome shotgun (WGS) entry which is preliminary data.</text>
</comment>
<reference evidence="2 3" key="1">
    <citation type="journal article" date="2012" name="J. Bacteriol.">
        <title>Genome Sequence of Nitratireductor pacificus Type Strain pht-3B.</title>
        <authorList>
            <person name="Lai Q."/>
            <person name="Li G."/>
            <person name="Shao Z."/>
        </authorList>
    </citation>
    <scope>NUCLEOTIDE SEQUENCE [LARGE SCALE GENOMIC DNA]</scope>
    <source>
        <strain evidence="3">pht-3B</strain>
    </source>
</reference>
<dbReference type="OrthoDB" id="8909581at2"/>
<dbReference type="RefSeq" id="WP_008594705.1">
    <property type="nucleotide sequence ID" value="NZ_AMRM01000004.1"/>
</dbReference>
<dbReference type="InterPro" id="IPR011008">
    <property type="entry name" value="Dimeric_a/b-barrel"/>
</dbReference>